<organism evidence="1 2">
    <name type="scientific">Entomophthora muscae</name>
    <dbReference type="NCBI Taxonomy" id="34485"/>
    <lineage>
        <taxon>Eukaryota</taxon>
        <taxon>Fungi</taxon>
        <taxon>Fungi incertae sedis</taxon>
        <taxon>Zoopagomycota</taxon>
        <taxon>Entomophthoromycotina</taxon>
        <taxon>Entomophthoromycetes</taxon>
        <taxon>Entomophthorales</taxon>
        <taxon>Entomophthoraceae</taxon>
        <taxon>Entomophthora</taxon>
    </lineage>
</organism>
<proteinExistence type="predicted"/>
<dbReference type="EMBL" id="QTSX02007186">
    <property type="protein sequence ID" value="KAJ9049953.1"/>
    <property type="molecule type" value="Genomic_DNA"/>
</dbReference>
<protein>
    <submittedName>
        <fullName evidence="1">Uncharacterized protein</fullName>
    </submittedName>
</protein>
<accession>A0ACC2RIM4</accession>
<evidence type="ECO:0000313" key="2">
    <source>
        <dbReference type="Proteomes" id="UP001165960"/>
    </source>
</evidence>
<dbReference type="Proteomes" id="UP001165960">
    <property type="component" value="Unassembled WGS sequence"/>
</dbReference>
<comment type="caution">
    <text evidence="1">The sequence shown here is derived from an EMBL/GenBank/DDBJ whole genome shotgun (WGS) entry which is preliminary data.</text>
</comment>
<keyword evidence="2" id="KW-1185">Reference proteome</keyword>
<gene>
    <name evidence="1" type="ORF">DSO57_1019284</name>
</gene>
<name>A0ACC2RIM4_9FUNG</name>
<reference evidence="1" key="1">
    <citation type="submission" date="2022-04" db="EMBL/GenBank/DDBJ databases">
        <title>Genome of the entomopathogenic fungus Entomophthora muscae.</title>
        <authorList>
            <person name="Elya C."/>
            <person name="Lovett B.R."/>
            <person name="Lee E."/>
            <person name="Macias A.M."/>
            <person name="Hajek A.E."/>
            <person name="De Bivort B.L."/>
            <person name="Kasson M.T."/>
            <person name="De Fine Licht H.H."/>
            <person name="Stajich J.E."/>
        </authorList>
    </citation>
    <scope>NUCLEOTIDE SEQUENCE</scope>
    <source>
        <strain evidence="1">Berkeley</strain>
    </source>
</reference>
<sequence length="195" mass="21637">MPTNLGVVPPVFENENLVVSQCPEFYSEDTLMLLQAIYLGLFWLGISFGNFTKQYLKPHWWLTINSMWIWVLIPHHLETASYYLAISVTLGTPMPLGAASSPGPVSILAPGWVLSRGSLNCLTPALVGGWGFKSPSRLLQLPALLLGGLVWGFEPCTGRHKDGPYIKFAAWNPVKDEMFGYAVNTQQNTLVWTLN</sequence>
<evidence type="ECO:0000313" key="1">
    <source>
        <dbReference type="EMBL" id="KAJ9049953.1"/>
    </source>
</evidence>